<keyword evidence="1" id="KW-0472">Membrane</keyword>
<dbReference type="Proteomes" id="UP001596250">
    <property type="component" value="Unassembled WGS sequence"/>
</dbReference>
<dbReference type="RefSeq" id="WP_379893996.1">
    <property type="nucleotide sequence ID" value="NZ_CBCSCT010000082.1"/>
</dbReference>
<keyword evidence="1" id="KW-0812">Transmembrane</keyword>
<protein>
    <recommendedName>
        <fullName evidence="4">DUF4440 domain-containing protein</fullName>
    </recommendedName>
</protein>
<proteinExistence type="predicted"/>
<keyword evidence="3" id="KW-1185">Reference proteome</keyword>
<name>A0ABW1INQ6_9BACL</name>
<evidence type="ECO:0000256" key="1">
    <source>
        <dbReference type="SAM" id="Phobius"/>
    </source>
</evidence>
<evidence type="ECO:0000313" key="2">
    <source>
        <dbReference type="EMBL" id="MFC5986680.1"/>
    </source>
</evidence>
<accession>A0ABW1INQ6</accession>
<feature type="transmembrane region" description="Helical" evidence="1">
    <location>
        <begin position="12"/>
        <end position="33"/>
    </location>
</feature>
<evidence type="ECO:0008006" key="4">
    <source>
        <dbReference type="Google" id="ProtNLM"/>
    </source>
</evidence>
<dbReference type="SUPFAM" id="SSF54427">
    <property type="entry name" value="NTF2-like"/>
    <property type="match status" value="1"/>
</dbReference>
<dbReference type="Gene3D" id="3.10.450.100">
    <property type="entry name" value="NTF2-like, domain 1"/>
    <property type="match status" value="1"/>
</dbReference>
<dbReference type="EMBL" id="JBHSQV010000126">
    <property type="protein sequence ID" value="MFC5986680.1"/>
    <property type="molecule type" value="Genomic_DNA"/>
</dbReference>
<sequence>MIATKLRRRKATLFAVIAGVLFLTFILLVFAWIQSSKGDAKQTVLEFYRYEQEGDFANSWELFHSAMKDKFNKADYIQDRAHVFMNHFGVETFTFEIEDSEKIKSWTMTETSLPMQNVYRFEVIQTYKGKYGHFDLHQNVFTAKENGKWRILWDYHR</sequence>
<reference evidence="3" key="1">
    <citation type="journal article" date="2019" name="Int. J. Syst. Evol. Microbiol.">
        <title>The Global Catalogue of Microorganisms (GCM) 10K type strain sequencing project: providing services to taxonomists for standard genome sequencing and annotation.</title>
        <authorList>
            <consortium name="The Broad Institute Genomics Platform"/>
            <consortium name="The Broad Institute Genome Sequencing Center for Infectious Disease"/>
            <person name="Wu L."/>
            <person name="Ma J."/>
        </authorList>
    </citation>
    <scope>NUCLEOTIDE SEQUENCE [LARGE SCALE GENOMIC DNA]</scope>
    <source>
        <strain evidence="3">CCM 8749</strain>
    </source>
</reference>
<organism evidence="2 3">
    <name type="scientific">Marinicrinis lubricantis</name>
    <dbReference type="NCBI Taxonomy" id="2086470"/>
    <lineage>
        <taxon>Bacteria</taxon>
        <taxon>Bacillati</taxon>
        <taxon>Bacillota</taxon>
        <taxon>Bacilli</taxon>
        <taxon>Bacillales</taxon>
        <taxon>Paenibacillaceae</taxon>
    </lineage>
</organism>
<keyword evidence="1" id="KW-1133">Transmembrane helix</keyword>
<dbReference type="InterPro" id="IPR032710">
    <property type="entry name" value="NTF2-like_dom_sf"/>
</dbReference>
<evidence type="ECO:0000313" key="3">
    <source>
        <dbReference type="Proteomes" id="UP001596250"/>
    </source>
</evidence>
<gene>
    <name evidence="2" type="ORF">ACFPXP_09650</name>
</gene>
<comment type="caution">
    <text evidence="2">The sequence shown here is derived from an EMBL/GenBank/DDBJ whole genome shotgun (WGS) entry which is preliminary data.</text>
</comment>